<protein>
    <submittedName>
        <fullName evidence="2">Uncharacterized protein</fullName>
    </submittedName>
</protein>
<evidence type="ECO:0000313" key="2">
    <source>
        <dbReference type="EMBL" id="MPM78503.1"/>
    </source>
</evidence>
<feature type="compositionally biased region" description="Basic and acidic residues" evidence="1">
    <location>
        <begin position="7"/>
        <end position="19"/>
    </location>
</feature>
<sequence length="104" mass="11015">MQRGRCARRDDDATRRDVDAEASEVPLADLLAQRFQAEGVGVLGGAGTHGAVGGFLDQGGRGEVGFADVQEDHRVAGASDFAGQRLRGLGHFHHIKRFDAFGAV</sequence>
<name>A0A645CNH3_9ZZZZ</name>
<feature type="region of interest" description="Disordered" evidence="1">
    <location>
        <begin position="1"/>
        <end position="21"/>
    </location>
</feature>
<evidence type="ECO:0000256" key="1">
    <source>
        <dbReference type="SAM" id="MobiDB-lite"/>
    </source>
</evidence>
<reference evidence="2" key="1">
    <citation type="submission" date="2019-08" db="EMBL/GenBank/DDBJ databases">
        <authorList>
            <person name="Kucharzyk K."/>
            <person name="Murdoch R.W."/>
            <person name="Higgins S."/>
            <person name="Loffler F."/>
        </authorList>
    </citation>
    <scope>NUCLEOTIDE SEQUENCE</scope>
</reference>
<proteinExistence type="predicted"/>
<organism evidence="2">
    <name type="scientific">bioreactor metagenome</name>
    <dbReference type="NCBI Taxonomy" id="1076179"/>
    <lineage>
        <taxon>unclassified sequences</taxon>
        <taxon>metagenomes</taxon>
        <taxon>ecological metagenomes</taxon>
    </lineage>
</organism>
<comment type="caution">
    <text evidence="2">The sequence shown here is derived from an EMBL/GenBank/DDBJ whole genome shotgun (WGS) entry which is preliminary data.</text>
</comment>
<dbReference type="EMBL" id="VSSQ01028689">
    <property type="protein sequence ID" value="MPM78503.1"/>
    <property type="molecule type" value="Genomic_DNA"/>
</dbReference>
<accession>A0A645CNH3</accession>
<gene>
    <name evidence="2" type="ORF">SDC9_125514</name>
</gene>
<dbReference type="AlphaFoldDB" id="A0A645CNH3"/>